<comment type="caution">
    <text evidence="2">The sequence shown here is derived from an EMBL/GenBank/DDBJ whole genome shotgun (WGS) entry which is preliminary data.</text>
</comment>
<accession>A0A085W3E1</accession>
<evidence type="ECO:0000256" key="1">
    <source>
        <dbReference type="SAM" id="MobiDB-lite"/>
    </source>
</evidence>
<name>A0A085W3E1_9BACT</name>
<evidence type="ECO:0000313" key="2">
    <source>
        <dbReference type="EMBL" id="KFE62204.1"/>
    </source>
</evidence>
<dbReference type="Proteomes" id="UP000028725">
    <property type="component" value="Unassembled WGS sequence"/>
</dbReference>
<evidence type="ECO:0000313" key="3">
    <source>
        <dbReference type="Proteomes" id="UP000028725"/>
    </source>
</evidence>
<dbReference type="EMBL" id="JMCB01000023">
    <property type="protein sequence ID" value="KFE62204.1"/>
    <property type="molecule type" value="Genomic_DNA"/>
</dbReference>
<reference evidence="2 3" key="1">
    <citation type="submission" date="2014-04" db="EMBL/GenBank/DDBJ databases">
        <title>Genome assembly of Hyalangium minutum DSM 14724.</title>
        <authorList>
            <person name="Sharma G."/>
            <person name="Subramanian S."/>
        </authorList>
    </citation>
    <scope>NUCLEOTIDE SEQUENCE [LARGE SCALE GENOMIC DNA]</scope>
    <source>
        <strain evidence="2 3">DSM 14724</strain>
    </source>
</reference>
<sequence>MAAAHPAEQERLYGTAQAWARPSEAEEPLRQVVEAPQPRAPSEAARRGQRAEPRGAAPGLFPSTSEAPGGLQGPAGEPP</sequence>
<feature type="region of interest" description="Disordered" evidence="1">
    <location>
        <begin position="1"/>
        <end position="79"/>
    </location>
</feature>
<proteinExistence type="predicted"/>
<dbReference type="AlphaFoldDB" id="A0A085W3E1"/>
<organism evidence="2 3">
    <name type="scientific">Hyalangium minutum</name>
    <dbReference type="NCBI Taxonomy" id="394096"/>
    <lineage>
        <taxon>Bacteria</taxon>
        <taxon>Pseudomonadati</taxon>
        <taxon>Myxococcota</taxon>
        <taxon>Myxococcia</taxon>
        <taxon>Myxococcales</taxon>
        <taxon>Cystobacterineae</taxon>
        <taxon>Archangiaceae</taxon>
        <taxon>Hyalangium</taxon>
    </lineage>
</organism>
<keyword evidence="3" id="KW-1185">Reference proteome</keyword>
<gene>
    <name evidence="2" type="ORF">DB31_4310</name>
</gene>
<feature type="compositionally biased region" description="Basic and acidic residues" evidence="1">
    <location>
        <begin position="44"/>
        <end position="53"/>
    </location>
</feature>
<protein>
    <submittedName>
        <fullName evidence="2">Uncharacterized protein</fullName>
    </submittedName>
</protein>